<dbReference type="AlphaFoldDB" id="A0A835KQ89"/>
<name>A0A835KQ89_9POAL</name>
<dbReference type="PANTHER" id="PTHR34395">
    <property type="entry name" value="OS11G0427500 PROTEIN"/>
    <property type="match status" value="1"/>
</dbReference>
<dbReference type="EMBL" id="JACEFO010000544">
    <property type="protein sequence ID" value="KAF8765631.1"/>
    <property type="molecule type" value="Genomic_DNA"/>
</dbReference>
<keyword evidence="2" id="KW-1185">Reference proteome</keyword>
<dbReference type="PANTHER" id="PTHR34395:SF5">
    <property type="entry name" value="DIHYDRONEOPTERIN ALDOLASE_EPIMERASE DOMAIN-CONTAINING PROTEIN"/>
    <property type="match status" value="1"/>
</dbReference>
<sequence>MEQLEEKKRCEEEYSVPKCIAIVDAMEELTDEQKADANELFQSEMNRQIFVSTTNPRVRLIWLKKKIGQVCFR</sequence>
<gene>
    <name evidence="1" type="ORF">HU200_008122</name>
</gene>
<reference evidence="1" key="1">
    <citation type="submission" date="2020-07" db="EMBL/GenBank/DDBJ databases">
        <title>Genome sequence and genetic diversity analysis of an under-domesticated orphan crop, white fonio (Digitaria exilis).</title>
        <authorList>
            <person name="Bennetzen J.L."/>
            <person name="Chen S."/>
            <person name="Ma X."/>
            <person name="Wang X."/>
            <person name="Yssel A.E.J."/>
            <person name="Chaluvadi S.R."/>
            <person name="Johnson M."/>
            <person name="Gangashetty P."/>
            <person name="Hamidou F."/>
            <person name="Sanogo M.D."/>
            <person name="Zwaenepoel A."/>
            <person name="Wallace J."/>
            <person name="Van De Peer Y."/>
            <person name="Van Deynze A."/>
        </authorList>
    </citation>
    <scope>NUCLEOTIDE SEQUENCE</scope>
    <source>
        <tissue evidence="1">Leaves</tissue>
    </source>
</reference>
<dbReference type="Proteomes" id="UP000636709">
    <property type="component" value="Unassembled WGS sequence"/>
</dbReference>
<evidence type="ECO:0000313" key="2">
    <source>
        <dbReference type="Proteomes" id="UP000636709"/>
    </source>
</evidence>
<organism evidence="1 2">
    <name type="scientific">Digitaria exilis</name>
    <dbReference type="NCBI Taxonomy" id="1010633"/>
    <lineage>
        <taxon>Eukaryota</taxon>
        <taxon>Viridiplantae</taxon>
        <taxon>Streptophyta</taxon>
        <taxon>Embryophyta</taxon>
        <taxon>Tracheophyta</taxon>
        <taxon>Spermatophyta</taxon>
        <taxon>Magnoliopsida</taxon>
        <taxon>Liliopsida</taxon>
        <taxon>Poales</taxon>
        <taxon>Poaceae</taxon>
        <taxon>PACMAD clade</taxon>
        <taxon>Panicoideae</taxon>
        <taxon>Panicodae</taxon>
        <taxon>Paniceae</taxon>
        <taxon>Anthephorinae</taxon>
        <taxon>Digitaria</taxon>
    </lineage>
</organism>
<proteinExistence type="predicted"/>
<protein>
    <submittedName>
        <fullName evidence="1">Uncharacterized protein</fullName>
    </submittedName>
</protein>
<accession>A0A835KQ89</accession>
<comment type="caution">
    <text evidence="1">The sequence shown here is derived from an EMBL/GenBank/DDBJ whole genome shotgun (WGS) entry which is preliminary data.</text>
</comment>
<evidence type="ECO:0000313" key="1">
    <source>
        <dbReference type="EMBL" id="KAF8765631.1"/>
    </source>
</evidence>
<dbReference type="OrthoDB" id="690950at2759"/>